<dbReference type="EMBL" id="JAUHHV010000004">
    <property type="protein sequence ID" value="KAK1428122.1"/>
    <property type="molecule type" value="Genomic_DNA"/>
</dbReference>
<keyword evidence="4" id="KW-0328">Glycosyltransferase</keyword>
<evidence type="ECO:0000313" key="6">
    <source>
        <dbReference type="EMBL" id="KAK1428122.1"/>
    </source>
</evidence>
<dbReference type="FunFam" id="3.40.50.2000:FF:000056">
    <property type="entry name" value="Glycosyltransferase"/>
    <property type="match status" value="1"/>
</dbReference>
<dbReference type="EC" id="2.4.1.-" evidence="5"/>
<dbReference type="Pfam" id="PF00201">
    <property type="entry name" value="UDPGT"/>
    <property type="match status" value="1"/>
</dbReference>
<organism evidence="6 7">
    <name type="scientific">Tagetes erecta</name>
    <name type="common">African marigold</name>
    <dbReference type="NCBI Taxonomy" id="13708"/>
    <lineage>
        <taxon>Eukaryota</taxon>
        <taxon>Viridiplantae</taxon>
        <taxon>Streptophyta</taxon>
        <taxon>Embryophyta</taxon>
        <taxon>Tracheophyta</taxon>
        <taxon>Spermatophyta</taxon>
        <taxon>Magnoliopsida</taxon>
        <taxon>eudicotyledons</taxon>
        <taxon>Gunneridae</taxon>
        <taxon>Pentapetalae</taxon>
        <taxon>asterids</taxon>
        <taxon>campanulids</taxon>
        <taxon>Asterales</taxon>
        <taxon>Asteraceae</taxon>
        <taxon>Asteroideae</taxon>
        <taxon>Heliantheae alliance</taxon>
        <taxon>Tageteae</taxon>
        <taxon>Tagetes</taxon>
    </lineage>
</organism>
<keyword evidence="7" id="KW-1185">Reference proteome</keyword>
<dbReference type="CDD" id="cd03784">
    <property type="entry name" value="GT1_Gtf-like"/>
    <property type="match status" value="1"/>
</dbReference>
<dbReference type="Gene3D" id="3.40.50.2000">
    <property type="entry name" value="Glycogen Phosphorylase B"/>
    <property type="match status" value="2"/>
</dbReference>
<keyword evidence="2 4" id="KW-0808">Transferase</keyword>
<evidence type="ECO:0000313" key="7">
    <source>
        <dbReference type="Proteomes" id="UP001229421"/>
    </source>
</evidence>
<accession>A0AAD8KS80</accession>
<name>A0AAD8KS80_TARER</name>
<gene>
    <name evidence="6" type="ORF">QVD17_16950</name>
</gene>
<comment type="function">
    <text evidence="3">May glycosylate diterpenes or flavonols in leaves.</text>
</comment>
<evidence type="ECO:0000256" key="1">
    <source>
        <dbReference type="ARBA" id="ARBA00009995"/>
    </source>
</evidence>
<dbReference type="Proteomes" id="UP001229421">
    <property type="component" value="Unassembled WGS sequence"/>
</dbReference>
<dbReference type="InterPro" id="IPR035595">
    <property type="entry name" value="UDP_glycos_trans_CS"/>
</dbReference>
<reference evidence="6" key="1">
    <citation type="journal article" date="2023" name="bioRxiv">
        <title>Improved chromosome-level genome assembly for marigold (Tagetes erecta).</title>
        <authorList>
            <person name="Jiang F."/>
            <person name="Yuan L."/>
            <person name="Wang S."/>
            <person name="Wang H."/>
            <person name="Xu D."/>
            <person name="Wang A."/>
            <person name="Fan W."/>
        </authorList>
    </citation>
    <scope>NUCLEOTIDE SEQUENCE</scope>
    <source>
        <strain evidence="6">WSJ</strain>
        <tissue evidence="6">Leaf</tissue>
    </source>
</reference>
<evidence type="ECO:0000256" key="2">
    <source>
        <dbReference type="ARBA" id="ARBA00022679"/>
    </source>
</evidence>
<dbReference type="AlphaFoldDB" id="A0AAD8KS80"/>
<evidence type="ECO:0000256" key="5">
    <source>
        <dbReference type="RuleBase" id="RU362057"/>
    </source>
</evidence>
<sequence>MVNVVANLIFIPVPGIGHIMSAVEVAKLFVNRDPRLSATVLVIKPPISSSGSAITTYIESLAKNSIDRVSFVELPQDEAPPMRELKSLVTSFNDFIKSHSKHVRNVVTELMSQEGFGRLAGFVVDMFCSCMMDVANEFNVATYVFFTSNAAFLAFKLFIPTLNDDENQDVVELSKSNIEISVPGFLNPVPTKVFWSVLQTREGLEFAISSAKKLKKVKAIMVNTFLEFETHAIKSLSADINVPTVYPVGPILNLEGGSGKPLDDDVIRWLDSQPTASVVLLCFGSMGSFDEVQVKEIALALEHSGYRFVWSLRRPPSDGTTKVPGDYEDPRAVLPEGFLERTNGIGKVIGWAPQVALLAHRAVGGFVSHCGWNSLLESLWFGVPVATWPVYAEQQMNAFEMVVELGLAVKIRWDYLKDLLNPEANTIIVSANEIESGIRQVMEDKEVRRKVKEMSKKSRVAMAAGGSSYTSISTLIQEFIRNIS</sequence>
<dbReference type="InterPro" id="IPR050481">
    <property type="entry name" value="UDP-glycosyltransf_plant"/>
</dbReference>
<comment type="similarity">
    <text evidence="1 4">Belongs to the UDP-glycosyltransferase family.</text>
</comment>
<proteinExistence type="inferred from homology"/>
<dbReference type="PANTHER" id="PTHR48048:SF98">
    <property type="entry name" value="FLAVONOL 3-O-GLUCOSYLTRANSFERASE"/>
    <property type="match status" value="1"/>
</dbReference>
<dbReference type="SUPFAM" id="SSF53756">
    <property type="entry name" value="UDP-Glycosyltransferase/glycogen phosphorylase"/>
    <property type="match status" value="1"/>
</dbReference>
<dbReference type="GO" id="GO:0035251">
    <property type="term" value="F:UDP-glucosyltransferase activity"/>
    <property type="evidence" value="ECO:0007669"/>
    <property type="project" value="InterPro"/>
</dbReference>
<evidence type="ECO:0000256" key="3">
    <source>
        <dbReference type="ARBA" id="ARBA00053747"/>
    </source>
</evidence>
<dbReference type="PANTHER" id="PTHR48048">
    <property type="entry name" value="GLYCOSYLTRANSFERASE"/>
    <property type="match status" value="1"/>
</dbReference>
<protein>
    <recommendedName>
        <fullName evidence="5">Glycosyltransferase</fullName>
        <ecNumber evidence="5">2.4.1.-</ecNumber>
    </recommendedName>
</protein>
<comment type="caution">
    <text evidence="6">The sequence shown here is derived from an EMBL/GenBank/DDBJ whole genome shotgun (WGS) entry which is preliminary data.</text>
</comment>
<dbReference type="PROSITE" id="PS00375">
    <property type="entry name" value="UDPGT"/>
    <property type="match status" value="1"/>
</dbReference>
<evidence type="ECO:0000256" key="4">
    <source>
        <dbReference type="RuleBase" id="RU003718"/>
    </source>
</evidence>
<dbReference type="InterPro" id="IPR002213">
    <property type="entry name" value="UDP_glucos_trans"/>
</dbReference>